<dbReference type="Proteomes" id="UP000317778">
    <property type="component" value="Unassembled WGS sequence"/>
</dbReference>
<keyword evidence="2 6" id="KW-0031">Aminopeptidase</keyword>
<comment type="subunit">
    <text evidence="6">Monomer.</text>
</comment>
<keyword evidence="4 6" id="KW-0479">Metal-binding</keyword>
<evidence type="ECO:0000313" key="9">
    <source>
        <dbReference type="EMBL" id="TKJ41969.1"/>
    </source>
</evidence>
<sequence>MSGIVIKSDAEIEGIRRAGRILARALDLVSKKALPGCTTAVLDAVIEEFIRSQGAEPTFKGYRGFPAAACISINEEVIHGIPGDRVIKEGDLVKVDAGVTKDGFIADSARSIPVGDVNGDVKRLMEVTSKALQAGIKQARPGNRVGDISHAVEEVARAAGLAVVRDYFGHGTGLALHEEPNIPNFGPAGVGPRLQEGMTIAIEPMLTLGIGKVKLCEDRWTVVTADGKSSAHFEHTIAVTENGAEILTSYV</sequence>
<dbReference type="AlphaFoldDB" id="A0A532V474"/>
<feature type="binding site" evidence="6">
    <location>
        <position position="234"/>
    </location>
    <ligand>
        <name>a divalent metal cation</name>
        <dbReference type="ChEBI" id="CHEBI:60240"/>
        <label>2</label>
        <note>catalytic</note>
    </ligand>
</feature>
<feature type="binding site" evidence="6">
    <location>
        <position position="107"/>
    </location>
    <ligand>
        <name>a divalent metal cation</name>
        <dbReference type="ChEBI" id="CHEBI:60240"/>
        <label>2</label>
        <note>catalytic</note>
    </ligand>
</feature>
<evidence type="ECO:0000256" key="5">
    <source>
        <dbReference type="ARBA" id="ARBA00022801"/>
    </source>
</evidence>
<dbReference type="NCBIfam" id="TIGR00500">
    <property type="entry name" value="met_pdase_I"/>
    <property type="match status" value="1"/>
</dbReference>
<feature type="binding site" evidence="6">
    <location>
        <position position="203"/>
    </location>
    <ligand>
        <name>a divalent metal cation</name>
        <dbReference type="ChEBI" id="CHEBI:60240"/>
        <label>2</label>
        <note>catalytic</note>
    </ligand>
</feature>
<evidence type="ECO:0000313" key="10">
    <source>
        <dbReference type="Proteomes" id="UP000317778"/>
    </source>
</evidence>
<dbReference type="InterPro" id="IPR036005">
    <property type="entry name" value="Creatinase/aminopeptidase-like"/>
</dbReference>
<feature type="binding site" evidence="6">
    <location>
        <position position="177"/>
    </location>
    <ligand>
        <name>substrate</name>
    </ligand>
</feature>
<feature type="binding site" evidence="6">
    <location>
        <position position="79"/>
    </location>
    <ligand>
        <name>substrate</name>
    </ligand>
</feature>
<comment type="similarity">
    <text evidence="6">Belongs to the peptidase M24A family. Methionine aminopeptidase type 1 subfamily.</text>
</comment>
<evidence type="ECO:0000259" key="8">
    <source>
        <dbReference type="Pfam" id="PF00557"/>
    </source>
</evidence>
<feature type="binding site" evidence="6">
    <location>
        <position position="96"/>
    </location>
    <ligand>
        <name>a divalent metal cation</name>
        <dbReference type="ChEBI" id="CHEBI:60240"/>
        <label>1</label>
    </ligand>
</feature>
<protein>
    <recommendedName>
        <fullName evidence="6 7">Methionine aminopeptidase</fullName>
        <shortName evidence="6">MAP</shortName>
        <shortName evidence="6">MetAP</shortName>
        <ecNumber evidence="6 7">3.4.11.18</ecNumber>
    </recommendedName>
    <alternativeName>
        <fullName evidence="6">Peptidase M</fullName>
    </alternativeName>
</protein>
<feature type="domain" description="Peptidase M24" evidence="8">
    <location>
        <begin position="13"/>
        <end position="241"/>
    </location>
</feature>
<dbReference type="PRINTS" id="PR00599">
    <property type="entry name" value="MAPEPTIDASE"/>
</dbReference>
<evidence type="ECO:0000256" key="1">
    <source>
        <dbReference type="ARBA" id="ARBA00002521"/>
    </source>
</evidence>
<dbReference type="PANTHER" id="PTHR43330">
    <property type="entry name" value="METHIONINE AMINOPEPTIDASE"/>
    <property type="match status" value="1"/>
</dbReference>
<comment type="cofactor">
    <cofactor evidence="6">
        <name>Co(2+)</name>
        <dbReference type="ChEBI" id="CHEBI:48828"/>
    </cofactor>
    <cofactor evidence="6">
        <name>Zn(2+)</name>
        <dbReference type="ChEBI" id="CHEBI:29105"/>
    </cofactor>
    <cofactor evidence="6">
        <name>Mn(2+)</name>
        <dbReference type="ChEBI" id="CHEBI:29035"/>
    </cofactor>
    <cofactor evidence="6">
        <name>Fe(2+)</name>
        <dbReference type="ChEBI" id="CHEBI:29033"/>
    </cofactor>
    <text evidence="6">Binds 2 divalent metal cations per subunit. Has a high-affinity and a low affinity metal-binding site. The true nature of the physiological cofactor is under debate. The enzyme is active with cobalt, zinc, manganese or divalent iron ions. Most likely, methionine aminopeptidases function as mononuclear Fe(2+)-metalloproteases under physiological conditions, and the catalytically relevant metal-binding site has been assigned to the histidine-containing high-affinity site.</text>
</comment>
<dbReference type="InterPro" id="IPR001714">
    <property type="entry name" value="Pept_M24_MAP"/>
</dbReference>
<organism evidence="9 10">
    <name type="scientific">candidate division TA06 bacterium B3_TA06</name>
    <dbReference type="NCBI Taxonomy" id="2012487"/>
    <lineage>
        <taxon>Bacteria</taxon>
        <taxon>Bacteria division TA06</taxon>
    </lineage>
</organism>
<dbReference type="SUPFAM" id="SSF55920">
    <property type="entry name" value="Creatinase/aminopeptidase"/>
    <property type="match status" value="1"/>
</dbReference>
<keyword evidence="3 6" id="KW-0645">Protease</keyword>
<dbReference type="HAMAP" id="MF_01974">
    <property type="entry name" value="MetAP_1"/>
    <property type="match status" value="1"/>
</dbReference>
<evidence type="ECO:0000256" key="4">
    <source>
        <dbReference type="ARBA" id="ARBA00022723"/>
    </source>
</evidence>
<dbReference type="GO" id="GO:0006508">
    <property type="term" value="P:proteolysis"/>
    <property type="evidence" value="ECO:0007669"/>
    <property type="project" value="UniProtKB-KW"/>
</dbReference>
<dbReference type="PANTHER" id="PTHR43330:SF27">
    <property type="entry name" value="METHIONINE AMINOPEPTIDASE"/>
    <property type="match status" value="1"/>
</dbReference>
<dbReference type="InterPro" id="IPR000994">
    <property type="entry name" value="Pept_M24"/>
</dbReference>
<dbReference type="GO" id="GO:0046872">
    <property type="term" value="F:metal ion binding"/>
    <property type="evidence" value="ECO:0007669"/>
    <property type="project" value="UniProtKB-UniRule"/>
</dbReference>
<gene>
    <name evidence="6 9" type="primary">map</name>
    <name evidence="9" type="ORF">CEE36_07910</name>
</gene>
<evidence type="ECO:0000256" key="3">
    <source>
        <dbReference type="ARBA" id="ARBA00022670"/>
    </source>
</evidence>
<dbReference type="CDD" id="cd01086">
    <property type="entry name" value="MetAP1"/>
    <property type="match status" value="1"/>
</dbReference>
<comment type="catalytic activity">
    <reaction evidence="6 7">
        <text>Release of N-terminal amino acids, preferentially methionine, from peptides and arylamides.</text>
        <dbReference type="EC" id="3.4.11.18"/>
    </reaction>
</comment>
<dbReference type="Pfam" id="PF00557">
    <property type="entry name" value="Peptidase_M24"/>
    <property type="match status" value="1"/>
</dbReference>
<name>A0A532V474_UNCT6</name>
<dbReference type="Gene3D" id="3.90.230.10">
    <property type="entry name" value="Creatinase/methionine aminopeptidase superfamily"/>
    <property type="match status" value="1"/>
</dbReference>
<feature type="binding site" evidence="6">
    <location>
        <position position="170"/>
    </location>
    <ligand>
        <name>a divalent metal cation</name>
        <dbReference type="ChEBI" id="CHEBI:60240"/>
        <label>2</label>
        <note>catalytic</note>
    </ligand>
</feature>
<reference evidence="9 10" key="1">
    <citation type="submission" date="2017-06" db="EMBL/GenBank/DDBJ databases">
        <title>Novel microbial phyla capable of carbon fixation and sulfur reduction in deep-sea sediments.</title>
        <authorList>
            <person name="Huang J."/>
            <person name="Baker B."/>
            <person name="Wang Y."/>
        </authorList>
    </citation>
    <scope>NUCLEOTIDE SEQUENCE [LARGE SCALE GENOMIC DNA]</scope>
    <source>
        <strain evidence="9">B3_TA06</strain>
    </source>
</reference>
<dbReference type="InterPro" id="IPR002467">
    <property type="entry name" value="Pept_M24A_MAP1"/>
</dbReference>
<dbReference type="GO" id="GO:0004239">
    <property type="term" value="F:initiator methionyl aminopeptidase activity"/>
    <property type="evidence" value="ECO:0007669"/>
    <property type="project" value="UniProtKB-UniRule"/>
</dbReference>
<feature type="binding site" evidence="6">
    <location>
        <position position="107"/>
    </location>
    <ligand>
        <name>a divalent metal cation</name>
        <dbReference type="ChEBI" id="CHEBI:60240"/>
        <label>1</label>
    </ligand>
</feature>
<evidence type="ECO:0000256" key="6">
    <source>
        <dbReference type="HAMAP-Rule" id="MF_01974"/>
    </source>
</evidence>
<dbReference type="EC" id="3.4.11.18" evidence="6 7"/>
<dbReference type="GO" id="GO:0070006">
    <property type="term" value="F:metalloaminopeptidase activity"/>
    <property type="evidence" value="ECO:0007669"/>
    <property type="project" value="UniProtKB-UniRule"/>
</dbReference>
<proteinExistence type="inferred from homology"/>
<comment type="function">
    <text evidence="1 6">Removes the N-terminal methionine from nascent proteins. The N-terminal methionine is often cleaved when the second residue in the primary sequence is small and uncharged (Met-Ala-, Cys, Gly, Pro, Ser, Thr, or Val). Requires deformylation of the N(alpha)-formylated initiator methionine before it can be hydrolyzed.</text>
</comment>
<dbReference type="GO" id="GO:0005829">
    <property type="term" value="C:cytosol"/>
    <property type="evidence" value="ECO:0007669"/>
    <property type="project" value="TreeGrafter"/>
</dbReference>
<comment type="caution">
    <text evidence="9">The sequence shown here is derived from an EMBL/GenBank/DDBJ whole genome shotgun (WGS) entry which is preliminary data.</text>
</comment>
<dbReference type="EMBL" id="NJBO01000012">
    <property type="protein sequence ID" value="TKJ41969.1"/>
    <property type="molecule type" value="Genomic_DNA"/>
</dbReference>
<feature type="binding site" evidence="6">
    <location>
        <position position="234"/>
    </location>
    <ligand>
        <name>a divalent metal cation</name>
        <dbReference type="ChEBI" id="CHEBI:60240"/>
        <label>1</label>
    </ligand>
</feature>
<accession>A0A532V474</accession>
<keyword evidence="5 6" id="KW-0378">Hydrolase</keyword>
<evidence type="ECO:0000256" key="2">
    <source>
        <dbReference type="ARBA" id="ARBA00022438"/>
    </source>
</evidence>
<evidence type="ECO:0000256" key="7">
    <source>
        <dbReference type="RuleBase" id="RU003653"/>
    </source>
</evidence>